<proteinExistence type="predicted"/>
<feature type="compositionally biased region" description="Basic and acidic residues" evidence="1">
    <location>
        <begin position="61"/>
        <end position="72"/>
    </location>
</feature>
<dbReference type="OrthoDB" id="4277148at2"/>
<dbReference type="Proteomes" id="UP000291259">
    <property type="component" value="Chromosome"/>
</dbReference>
<name>A0A4P6FP22_9MICO</name>
<keyword evidence="3" id="KW-1185">Reference proteome</keyword>
<dbReference type="Gene3D" id="1.10.8.1060">
    <property type="entry name" value="Corynebacterium glutamicum thioredoxin-dependent arsenate reductase, N-terminal domain"/>
    <property type="match status" value="1"/>
</dbReference>
<feature type="compositionally biased region" description="Basic and acidic residues" evidence="1">
    <location>
        <begin position="84"/>
        <end position="94"/>
    </location>
</feature>
<protein>
    <submittedName>
        <fullName evidence="2">Uncharacterized protein</fullName>
    </submittedName>
</protein>
<organism evidence="2 3">
    <name type="scientific">Agromyces protaetiae</name>
    <dbReference type="NCBI Taxonomy" id="2509455"/>
    <lineage>
        <taxon>Bacteria</taxon>
        <taxon>Bacillati</taxon>
        <taxon>Actinomycetota</taxon>
        <taxon>Actinomycetes</taxon>
        <taxon>Micrococcales</taxon>
        <taxon>Microbacteriaceae</taxon>
        <taxon>Agromyces</taxon>
    </lineage>
</organism>
<dbReference type="RefSeq" id="WP_129188263.1">
    <property type="nucleotide sequence ID" value="NZ_CP035491.1"/>
</dbReference>
<dbReference type="AlphaFoldDB" id="A0A4P6FP22"/>
<feature type="region of interest" description="Disordered" evidence="1">
    <location>
        <begin position="61"/>
        <end position="94"/>
    </location>
</feature>
<dbReference type="NCBIfam" id="NF046112">
    <property type="entry name" value="MSMEG_6209_Nter"/>
    <property type="match status" value="1"/>
</dbReference>
<accession>A0A4P6FP22</accession>
<sequence length="112" mass="12169">MGDPVEAHAIANVVEQLVERYPTVSRERIEEIIAEETARTADAKVREYVPSLIEHAADERLREEAHPVDRTDSGGGGPVIVANDADHLDPIEVEQRSRNTGLLFGDLGGGSD</sequence>
<evidence type="ECO:0000313" key="2">
    <source>
        <dbReference type="EMBL" id="QAY72238.1"/>
    </source>
</evidence>
<evidence type="ECO:0000256" key="1">
    <source>
        <dbReference type="SAM" id="MobiDB-lite"/>
    </source>
</evidence>
<dbReference type="KEGG" id="agf:ET445_01675"/>
<reference evidence="2 3" key="1">
    <citation type="submission" date="2019-01" db="EMBL/GenBank/DDBJ databases">
        <title>Genome sequencing of strain FW100M-8.</title>
        <authorList>
            <person name="Heo J."/>
            <person name="Kim S.-J."/>
            <person name="Kim J.-S."/>
            <person name="Hong S.-B."/>
            <person name="Kwon S.-W."/>
        </authorList>
    </citation>
    <scope>NUCLEOTIDE SEQUENCE [LARGE SCALE GENOMIC DNA]</scope>
    <source>
        <strain evidence="2 3">FW100M-8</strain>
    </source>
</reference>
<dbReference type="EMBL" id="CP035491">
    <property type="protein sequence ID" value="QAY72238.1"/>
    <property type="molecule type" value="Genomic_DNA"/>
</dbReference>
<evidence type="ECO:0000313" key="3">
    <source>
        <dbReference type="Proteomes" id="UP000291259"/>
    </source>
</evidence>
<gene>
    <name evidence="2" type="ORF">ET445_01675</name>
</gene>